<evidence type="ECO:0000313" key="2">
    <source>
        <dbReference type="EMBL" id="MBO1265487.1"/>
    </source>
</evidence>
<keyword evidence="1" id="KW-0472">Membrane</keyword>
<feature type="transmembrane region" description="Helical" evidence="1">
    <location>
        <begin position="7"/>
        <end position="25"/>
    </location>
</feature>
<organism evidence="2 3">
    <name type="scientific">Proteiniclasticum aestuarii</name>
    <dbReference type="NCBI Taxonomy" id="2817862"/>
    <lineage>
        <taxon>Bacteria</taxon>
        <taxon>Bacillati</taxon>
        <taxon>Bacillota</taxon>
        <taxon>Clostridia</taxon>
        <taxon>Eubacteriales</taxon>
        <taxon>Clostridiaceae</taxon>
        <taxon>Proteiniclasticum</taxon>
    </lineage>
</organism>
<protein>
    <submittedName>
        <fullName evidence="2">Uncharacterized protein</fullName>
    </submittedName>
</protein>
<proteinExistence type="predicted"/>
<dbReference type="EMBL" id="JAFNJU010000008">
    <property type="protein sequence ID" value="MBO1265487.1"/>
    <property type="molecule type" value="Genomic_DNA"/>
</dbReference>
<keyword evidence="1" id="KW-0812">Transmembrane</keyword>
<dbReference type="AlphaFoldDB" id="A0A939H722"/>
<keyword evidence="1" id="KW-1133">Transmembrane helix</keyword>
<dbReference type="Proteomes" id="UP000664218">
    <property type="component" value="Unassembled WGS sequence"/>
</dbReference>
<comment type="caution">
    <text evidence="2">The sequence shown here is derived from an EMBL/GenBank/DDBJ whole genome shotgun (WGS) entry which is preliminary data.</text>
</comment>
<keyword evidence="3" id="KW-1185">Reference proteome</keyword>
<evidence type="ECO:0000256" key="1">
    <source>
        <dbReference type="SAM" id="Phobius"/>
    </source>
</evidence>
<reference evidence="2" key="1">
    <citation type="submission" date="2021-03" db="EMBL/GenBank/DDBJ databases">
        <title>Proteiniclasticum marinus sp. nov., isolated from tidal flat sediment.</title>
        <authorList>
            <person name="Namirimu T."/>
            <person name="Yang J.-A."/>
            <person name="Yang S.-H."/>
            <person name="Kim Y.-J."/>
            <person name="Kwon K.K."/>
        </authorList>
    </citation>
    <scope>NUCLEOTIDE SEQUENCE</scope>
    <source>
        <strain evidence="2">SCR006</strain>
    </source>
</reference>
<gene>
    <name evidence="2" type="ORF">J3A84_10630</name>
</gene>
<accession>A0A939H722</accession>
<dbReference type="RefSeq" id="WP_207600015.1">
    <property type="nucleotide sequence ID" value="NZ_JAFNJU010000008.1"/>
</dbReference>
<sequence length="149" mass="16865">MKKKNSILVSIAIIIIVIMGGYALYPHSLEDVVSSEERLYVLHHFHDVEDGEPILEFKEYEFEKGSEEAVKIREILGGYTYHRGLRILSWENDLGISGEGHFLQLLSGSNALSSGGTGEILLNSRIYSVDYWGRKNNRALLKEILDVLK</sequence>
<name>A0A939H722_9CLOT</name>
<evidence type="ECO:0000313" key="3">
    <source>
        <dbReference type="Proteomes" id="UP000664218"/>
    </source>
</evidence>